<dbReference type="Gene3D" id="1.10.10.60">
    <property type="entry name" value="Homeodomain-like"/>
    <property type="match status" value="2"/>
</dbReference>
<keyword evidence="1" id="KW-0805">Transcription regulation</keyword>
<organism evidence="7">
    <name type="scientific">Paenibacillus sp. SYP-B3998</name>
    <dbReference type="NCBI Taxonomy" id="2678564"/>
    <lineage>
        <taxon>Bacteria</taxon>
        <taxon>Bacillati</taxon>
        <taxon>Bacillota</taxon>
        <taxon>Bacilli</taxon>
        <taxon>Bacillales</taxon>
        <taxon>Paenibacillaceae</taxon>
        <taxon>Paenibacillus</taxon>
    </lineage>
</organism>
<dbReference type="SUPFAM" id="SSF52172">
    <property type="entry name" value="CheY-like"/>
    <property type="match status" value="1"/>
</dbReference>
<dbReference type="Pfam" id="PF00072">
    <property type="entry name" value="Response_reg"/>
    <property type="match status" value="1"/>
</dbReference>
<dbReference type="InterPro" id="IPR018062">
    <property type="entry name" value="HTH_AraC-typ_CS"/>
</dbReference>
<dbReference type="AlphaFoldDB" id="A0A6G4A132"/>
<dbReference type="PANTHER" id="PTHR43280">
    <property type="entry name" value="ARAC-FAMILY TRANSCRIPTIONAL REGULATOR"/>
    <property type="match status" value="1"/>
</dbReference>
<dbReference type="RefSeq" id="WP_163948984.1">
    <property type="nucleotide sequence ID" value="NZ_JAAIKC010000006.1"/>
</dbReference>
<dbReference type="InterPro" id="IPR011006">
    <property type="entry name" value="CheY-like_superfamily"/>
</dbReference>
<evidence type="ECO:0000259" key="6">
    <source>
        <dbReference type="PROSITE" id="PS50110"/>
    </source>
</evidence>
<dbReference type="SUPFAM" id="SSF46689">
    <property type="entry name" value="Homeodomain-like"/>
    <property type="match status" value="1"/>
</dbReference>
<comment type="caution">
    <text evidence="7">The sequence shown here is derived from an EMBL/GenBank/DDBJ whole genome shotgun (WGS) entry which is preliminary data.</text>
</comment>
<evidence type="ECO:0000256" key="1">
    <source>
        <dbReference type="ARBA" id="ARBA00023015"/>
    </source>
</evidence>
<dbReference type="SMART" id="SM00342">
    <property type="entry name" value="HTH_ARAC"/>
    <property type="match status" value="1"/>
</dbReference>
<protein>
    <submittedName>
        <fullName evidence="7">Response regulator</fullName>
    </submittedName>
</protein>
<evidence type="ECO:0000256" key="4">
    <source>
        <dbReference type="PROSITE-ProRule" id="PRU00169"/>
    </source>
</evidence>
<keyword evidence="4" id="KW-0597">Phosphoprotein</keyword>
<feature type="domain" description="HTH araC/xylS-type" evidence="5">
    <location>
        <begin position="437"/>
        <end position="535"/>
    </location>
</feature>
<dbReference type="GO" id="GO:0043565">
    <property type="term" value="F:sequence-specific DNA binding"/>
    <property type="evidence" value="ECO:0007669"/>
    <property type="project" value="InterPro"/>
</dbReference>
<evidence type="ECO:0000259" key="5">
    <source>
        <dbReference type="PROSITE" id="PS01124"/>
    </source>
</evidence>
<feature type="modified residue" description="4-aspartylphosphate" evidence="4">
    <location>
        <position position="54"/>
    </location>
</feature>
<evidence type="ECO:0000313" key="7">
    <source>
        <dbReference type="EMBL" id="NEW07644.1"/>
    </source>
</evidence>
<accession>A0A6G4A132</accession>
<sequence>MQMIIVDDEAHWVDNLSMHKPWHTLGIEQVHKAYSAHEALQILETHPIDIVISDILMPEMTGIELIERIRRYDKNIKCIILSGHSDFEFTKEAVRNQAVDYLLKPPTDNELFGAVKSAIDQLNSEWESISSYERTQYTLRENLPLLRGQLLLDALRGHRMPADEWSRKLENYGLPFRYGDCALLLVRMEEEFGQYTNNGQQLMEYAIINMAEEIIGEYTEVWGVKEEHGYLAFLLQLKGDRPTDAGKETILEKLAMQLQYKVKQFLKGSLSIVITEWFRFPEQLPDRYRRASAYFRQIVGDEREFVIRVGELEQNISQETSDTLHLPPTLITLLEAGRWDAAEDRLSTVFAELDERWSESWEHCMEAGCVIASSFTHLAHRNGYSLSKLLGSEIDSLQSGEAFTSISKLRKWSLGVLVKLKEGTSNEIKHTRSAYVKKVQDFAEKNLHLDVSLRTLADHVNLHPTHLSKIYKIETGEGISDYMSSLRMERACHWLRTTDKKVYQISLEVGYLDPAYFIKVFKRQFGVTPQEFRDSNE</sequence>
<dbReference type="InterPro" id="IPR018060">
    <property type="entry name" value="HTH_AraC"/>
</dbReference>
<dbReference type="InterPro" id="IPR009057">
    <property type="entry name" value="Homeodomain-like_sf"/>
</dbReference>
<keyword evidence="2" id="KW-0238">DNA-binding</keyword>
<dbReference type="InterPro" id="IPR020449">
    <property type="entry name" value="Tscrpt_reg_AraC-type_HTH"/>
</dbReference>
<dbReference type="EMBL" id="JAAIKC010000006">
    <property type="protein sequence ID" value="NEW07644.1"/>
    <property type="molecule type" value="Genomic_DNA"/>
</dbReference>
<dbReference type="GO" id="GO:0000160">
    <property type="term" value="P:phosphorelay signal transduction system"/>
    <property type="evidence" value="ECO:0007669"/>
    <property type="project" value="InterPro"/>
</dbReference>
<dbReference type="SMART" id="SM00448">
    <property type="entry name" value="REC"/>
    <property type="match status" value="1"/>
</dbReference>
<gene>
    <name evidence="7" type="ORF">GK047_16710</name>
</gene>
<proteinExistence type="predicted"/>
<dbReference type="Gene3D" id="3.40.50.2300">
    <property type="match status" value="1"/>
</dbReference>
<dbReference type="CDD" id="cd17536">
    <property type="entry name" value="REC_YesN-like"/>
    <property type="match status" value="1"/>
</dbReference>
<evidence type="ECO:0000256" key="2">
    <source>
        <dbReference type="ARBA" id="ARBA00023125"/>
    </source>
</evidence>
<dbReference type="GO" id="GO:0003700">
    <property type="term" value="F:DNA-binding transcription factor activity"/>
    <property type="evidence" value="ECO:0007669"/>
    <property type="project" value="InterPro"/>
</dbReference>
<dbReference type="PANTHER" id="PTHR43280:SF2">
    <property type="entry name" value="HTH-TYPE TRANSCRIPTIONAL REGULATOR EXSA"/>
    <property type="match status" value="1"/>
</dbReference>
<dbReference type="Pfam" id="PF12833">
    <property type="entry name" value="HTH_18"/>
    <property type="match status" value="1"/>
</dbReference>
<dbReference type="PROSITE" id="PS01124">
    <property type="entry name" value="HTH_ARAC_FAMILY_2"/>
    <property type="match status" value="1"/>
</dbReference>
<dbReference type="PROSITE" id="PS00041">
    <property type="entry name" value="HTH_ARAC_FAMILY_1"/>
    <property type="match status" value="1"/>
</dbReference>
<feature type="domain" description="Response regulatory" evidence="6">
    <location>
        <begin position="2"/>
        <end position="119"/>
    </location>
</feature>
<dbReference type="InterPro" id="IPR001789">
    <property type="entry name" value="Sig_transdc_resp-reg_receiver"/>
</dbReference>
<keyword evidence="3" id="KW-0804">Transcription</keyword>
<dbReference type="PRINTS" id="PR00032">
    <property type="entry name" value="HTHARAC"/>
</dbReference>
<evidence type="ECO:0000256" key="3">
    <source>
        <dbReference type="ARBA" id="ARBA00023163"/>
    </source>
</evidence>
<dbReference type="PROSITE" id="PS50110">
    <property type="entry name" value="RESPONSE_REGULATORY"/>
    <property type="match status" value="1"/>
</dbReference>
<name>A0A6G4A132_9BACL</name>
<reference evidence="7" key="1">
    <citation type="submission" date="2020-02" db="EMBL/GenBank/DDBJ databases">
        <authorList>
            <person name="Shen X.-R."/>
            <person name="Zhang Y.-X."/>
        </authorList>
    </citation>
    <scope>NUCLEOTIDE SEQUENCE</scope>
    <source>
        <strain evidence="7">SYP-B3998</strain>
    </source>
</reference>